<accession>A0ABV8SQY9</accession>
<dbReference type="Pfam" id="PF08240">
    <property type="entry name" value="ADH_N"/>
    <property type="match status" value="1"/>
</dbReference>
<dbReference type="SUPFAM" id="SSF51735">
    <property type="entry name" value="NAD(P)-binding Rossmann-fold domains"/>
    <property type="match status" value="1"/>
</dbReference>
<evidence type="ECO:0000313" key="6">
    <source>
        <dbReference type="EMBL" id="MFC4308874.1"/>
    </source>
</evidence>
<organism evidence="6 7">
    <name type="scientific">Steroidobacter flavus</name>
    <dbReference type="NCBI Taxonomy" id="1842136"/>
    <lineage>
        <taxon>Bacteria</taxon>
        <taxon>Pseudomonadati</taxon>
        <taxon>Pseudomonadota</taxon>
        <taxon>Gammaproteobacteria</taxon>
        <taxon>Steroidobacterales</taxon>
        <taxon>Steroidobacteraceae</taxon>
        <taxon>Steroidobacter</taxon>
    </lineage>
</organism>
<dbReference type="Proteomes" id="UP001595904">
    <property type="component" value="Unassembled WGS sequence"/>
</dbReference>
<comment type="cofactor">
    <cofactor evidence="4">
        <name>Zn(2+)</name>
        <dbReference type="ChEBI" id="CHEBI:29105"/>
    </cofactor>
</comment>
<evidence type="ECO:0000313" key="7">
    <source>
        <dbReference type="Proteomes" id="UP001595904"/>
    </source>
</evidence>
<dbReference type="RefSeq" id="WP_380595949.1">
    <property type="nucleotide sequence ID" value="NZ_JBHSDU010000003.1"/>
</dbReference>
<dbReference type="CDD" id="cd08269">
    <property type="entry name" value="Zn_ADH9"/>
    <property type="match status" value="1"/>
</dbReference>
<evidence type="ECO:0000256" key="1">
    <source>
        <dbReference type="ARBA" id="ARBA00022723"/>
    </source>
</evidence>
<keyword evidence="2 4" id="KW-0862">Zinc</keyword>
<dbReference type="PROSITE" id="PS00059">
    <property type="entry name" value="ADH_ZINC"/>
    <property type="match status" value="1"/>
</dbReference>
<keyword evidence="1 4" id="KW-0479">Metal-binding</keyword>
<dbReference type="InterPro" id="IPR036291">
    <property type="entry name" value="NAD(P)-bd_dom_sf"/>
</dbReference>
<dbReference type="Gene3D" id="3.40.50.720">
    <property type="entry name" value="NAD(P)-binding Rossmann-like Domain"/>
    <property type="match status" value="1"/>
</dbReference>
<sequence length="325" mass="35236">MSGLQHAATLIRPMTTRVREVEIAEPAAYEVRVRLQGCGICASGLPVWEGRDWFKYPLEAGSPGHEGWGVVDAVGSAVDDIDVGQRVALMSGHAFAEYDLAARDCVVPLPEELDDEPFPGEPFGCAMNIFERSDIHSGQTVAVVGGGFIGLLLTQLASDAGAHVVVLSHRDFALQLALTMDAEDTVATQDDGHDAERAMQLTRGRGFDRVIEVSGVQAGLDLASEITAERARLIIAGYHQDGPRQVNMQQWNWRGLDVINAHERSMDRYVAGVQKAIQAALEGRLDPFPLLTHTVSLGSLDRGFKLMRDRPEGFVKALLLNEAGS</sequence>
<evidence type="ECO:0000259" key="5">
    <source>
        <dbReference type="SMART" id="SM00829"/>
    </source>
</evidence>
<dbReference type="EMBL" id="JBHSDU010000003">
    <property type="protein sequence ID" value="MFC4308874.1"/>
    <property type="molecule type" value="Genomic_DNA"/>
</dbReference>
<dbReference type="SMART" id="SM00829">
    <property type="entry name" value="PKS_ER"/>
    <property type="match status" value="1"/>
</dbReference>
<dbReference type="InterPro" id="IPR013149">
    <property type="entry name" value="ADH-like_C"/>
</dbReference>
<comment type="similarity">
    <text evidence="4">Belongs to the zinc-containing alcohol dehydrogenase family.</text>
</comment>
<keyword evidence="7" id="KW-1185">Reference proteome</keyword>
<dbReference type="Pfam" id="PF00107">
    <property type="entry name" value="ADH_zinc_N"/>
    <property type="match status" value="1"/>
</dbReference>
<gene>
    <name evidence="6" type="ORF">ACFPN2_07255</name>
</gene>
<feature type="domain" description="Enoyl reductase (ER)" evidence="5">
    <location>
        <begin position="9"/>
        <end position="319"/>
    </location>
</feature>
<dbReference type="PANTHER" id="PTHR43401:SF2">
    <property type="entry name" value="L-THREONINE 3-DEHYDROGENASE"/>
    <property type="match status" value="1"/>
</dbReference>
<dbReference type="InterPro" id="IPR050129">
    <property type="entry name" value="Zn_alcohol_dh"/>
</dbReference>
<keyword evidence="3" id="KW-0560">Oxidoreductase</keyword>
<evidence type="ECO:0000256" key="2">
    <source>
        <dbReference type="ARBA" id="ARBA00022833"/>
    </source>
</evidence>
<dbReference type="InterPro" id="IPR002328">
    <property type="entry name" value="ADH_Zn_CS"/>
</dbReference>
<dbReference type="InterPro" id="IPR011032">
    <property type="entry name" value="GroES-like_sf"/>
</dbReference>
<dbReference type="InterPro" id="IPR013154">
    <property type="entry name" value="ADH-like_N"/>
</dbReference>
<reference evidence="7" key="1">
    <citation type="journal article" date="2019" name="Int. J. Syst. Evol. Microbiol.">
        <title>The Global Catalogue of Microorganisms (GCM) 10K type strain sequencing project: providing services to taxonomists for standard genome sequencing and annotation.</title>
        <authorList>
            <consortium name="The Broad Institute Genomics Platform"/>
            <consortium name="The Broad Institute Genome Sequencing Center for Infectious Disease"/>
            <person name="Wu L."/>
            <person name="Ma J."/>
        </authorList>
    </citation>
    <scope>NUCLEOTIDE SEQUENCE [LARGE SCALE GENOMIC DNA]</scope>
    <source>
        <strain evidence="7">CGMCC 1.10759</strain>
    </source>
</reference>
<evidence type="ECO:0000256" key="3">
    <source>
        <dbReference type="ARBA" id="ARBA00023002"/>
    </source>
</evidence>
<evidence type="ECO:0000256" key="4">
    <source>
        <dbReference type="RuleBase" id="RU361277"/>
    </source>
</evidence>
<proteinExistence type="inferred from homology"/>
<dbReference type="InterPro" id="IPR020843">
    <property type="entry name" value="ER"/>
</dbReference>
<name>A0ABV8SQY9_9GAMM</name>
<protein>
    <submittedName>
        <fullName evidence="6">Zinc-binding dehydrogenase</fullName>
    </submittedName>
</protein>
<dbReference type="PANTHER" id="PTHR43401">
    <property type="entry name" value="L-THREONINE 3-DEHYDROGENASE"/>
    <property type="match status" value="1"/>
</dbReference>
<dbReference type="Gene3D" id="3.90.180.10">
    <property type="entry name" value="Medium-chain alcohol dehydrogenases, catalytic domain"/>
    <property type="match status" value="2"/>
</dbReference>
<comment type="caution">
    <text evidence="6">The sequence shown here is derived from an EMBL/GenBank/DDBJ whole genome shotgun (WGS) entry which is preliminary data.</text>
</comment>
<dbReference type="SUPFAM" id="SSF50129">
    <property type="entry name" value="GroES-like"/>
    <property type="match status" value="1"/>
</dbReference>